<gene>
    <name evidence="1" type="ORF">ABT39_MTgene797</name>
</gene>
<comment type="caution">
    <text evidence="1">The sequence shown here is derived from an EMBL/GenBank/DDBJ whole genome shotgun (WGS) entry which is preliminary data.</text>
</comment>
<name>A0A101M4J3_PICGL</name>
<sequence length="56" mass="6595">MEGSTLNAFNHRFRLLKPCIFNPDGRIMYPTPHNLWFYIGKSASDKDRRRSPEVRG</sequence>
<dbReference type="EMBL" id="LKAM01000001">
    <property type="protein sequence ID" value="KUM50951.1"/>
    <property type="molecule type" value="Genomic_DNA"/>
</dbReference>
<proteinExistence type="predicted"/>
<geneLocation type="mitochondrion" evidence="1"/>
<evidence type="ECO:0000313" key="1">
    <source>
        <dbReference type="EMBL" id="KUM50951.1"/>
    </source>
</evidence>
<reference evidence="1" key="1">
    <citation type="journal article" date="2015" name="Genome Biol. Evol.">
        <title>Organellar Genomes of White Spruce (Picea glauca): Assembly and Annotation.</title>
        <authorList>
            <person name="Jackman S.D."/>
            <person name="Warren R.L."/>
            <person name="Gibb E.A."/>
            <person name="Vandervalk B.P."/>
            <person name="Mohamadi H."/>
            <person name="Chu J."/>
            <person name="Raymond A."/>
            <person name="Pleasance S."/>
            <person name="Coope R."/>
            <person name="Wildung M.R."/>
            <person name="Ritland C.E."/>
            <person name="Bousquet J."/>
            <person name="Jones S.J."/>
            <person name="Bohlmann J."/>
            <person name="Birol I."/>
        </authorList>
    </citation>
    <scope>NUCLEOTIDE SEQUENCE [LARGE SCALE GENOMIC DNA]</scope>
    <source>
        <tissue evidence="1">Flushing bud</tissue>
    </source>
</reference>
<organism evidence="1">
    <name type="scientific">Picea glauca</name>
    <name type="common">White spruce</name>
    <name type="synonym">Pinus glauca</name>
    <dbReference type="NCBI Taxonomy" id="3330"/>
    <lineage>
        <taxon>Eukaryota</taxon>
        <taxon>Viridiplantae</taxon>
        <taxon>Streptophyta</taxon>
        <taxon>Embryophyta</taxon>
        <taxon>Tracheophyta</taxon>
        <taxon>Spermatophyta</taxon>
        <taxon>Pinopsida</taxon>
        <taxon>Pinidae</taxon>
        <taxon>Conifers I</taxon>
        <taxon>Pinales</taxon>
        <taxon>Pinaceae</taxon>
        <taxon>Picea</taxon>
    </lineage>
</organism>
<keyword evidence="1" id="KW-0496">Mitochondrion</keyword>
<protein>
    <submittedName>
        <fullName evidence="1">Uncharacterized protein</fullName>
    </submittedName>
</protein>
<dbReference type="AlphaFoldDB" id="A0A101M4J3"/>
<accession>A0A101M4J3</accession>